<dbReference type="AlphaFoldDB" id="A0A6A5RJV6"/>
<dbReference type="RefSeq" id="XP_033448893.1">
    <property type="nucleotide sequence ID" value="XM_033594891.1"/>
</dbReference>
<dbReference type="Gene3D" id="3.30.530.20">
    <property type="match status" value="1"/>
</dbReference>
<protein>
    <submittedName>
        <fullName evidence="1">DUF1857-domain-containing protein</fullName>
    </submittedName>
</protein>
<dbReference type="CDD" id="cd08863">
    <property type="entry name" value="SRPBCC_DUF1857"/>
    <property type="match status" value="1"/>
</dbReference>
<dbReference type="OrthoDB" id="2320332at2759"/>
<organism evidence="1 2">
    <name type="scientific">Didymella exigua CBS 183.55</name>
    <dbReference type="NCBI Taxonomy" id="1150837"/>
    <lineage>
        <taxon>Eukaryota</taxon>
        <taxon>Fungi</taxon>
        <taxon>Dikarya</taxon>
        <taxon>Ascomycota</taxon>
        <taxon>Pezizomycotina</taxon>
        <taxon>Dothideomycetes</taxon>
        <taxon>Pleosporomycetidae</taxon>
        <taxon>Pleosporales</taxon>
        <taxon>Pleosporineae</taxon>
        <taxon>Didymellaceae</taxon>
        <taxon>Didymella</taxon>
    </lineage>
</organism>
<sequence>MPIVHLSYTSLINKPGASPVLTVPQIWAGLQRKVRFAQEFVPAIESCTVLEEREDGTVVRDVKFREGTGLKPLARETVREYWPSWVDFEQEDGTHIRNVVSDGPSGEPEDLHMTYMFEFDLPHAHGSEDQEKETKKLKGMAKMAVEKSIDTIRDMVKDGRIAK</sequence>
<proteinExistence type="predicted"/>
<reference evidence="1" key="1">
    <citation type="journal article" date="2020" name="Stud. Mycol.">
        <title>101 Dothideomycetes genomes: a test case for predicting lifestyles and emergence of pathogens.</title>
        <authorList>
            <person name="Haridas S."/>
            <person name="Albert R."/>
            <person name="Binder M."/>
            <person name="Bloem J."/>
            <person name="Labutti K."/>
            <person name="Salamov A."/>
            <person name="Andreopoulos B."/>
            <person name="Baker S."/>
            <person name="Barry K."/>
            <person name="Bills G."/>
            <person name="Bluhm B."/>
            <person name="Cannon C."/>
            <person name="Castanera R."/>
            <person name="Culley D."/>
            <person name="Daum C."/>
            <person name="Ezra D."/>
            <person name="Gonzalez J."/>
            <person name="Henrissat B."/>
            <person name="Kuo A."/>
            <person name="Liang C."/>
            <person name="Lipzen A."/>
            <person name="Lutzoni F."/>
            <person name="Magnuson J."/>
            <person name="Mondo S."/>
            <person name="Nolan M."/>
            <person name="Ohm R."/>
            <person name="Pangilinan J."/>
            <person name="Park H.-J."/>
            <person name="Ramirez L."/>
            <person name="Alfaro M."/>
            <person name="Sun H."/>
            <person name="Tritt A."/>
            <person name="Yoshinaga Y."/>
            <person name="Zwiers L.-H."/>
            <person name="Turgeon B."/>
            <person name="Goodwin S."/>
            <person name="Spatafora J."/>
            <person name="Crous P."/>
            <person name="Grigoriev I."/>
        </authorList>
    </citation>
    <scope>NUCLEOTIDE SEQUENCE</scope>
    <source>
        <strain evidence="1">CBS 183.55</strain>
    </source>
</reference>
<dbReference type="SUPFAM" id="SSF55961">
    <property type="entry name" value="Bet v1-like"/>
    <property type="match status" value="1"/>
</dbReference>
<accession>A0A6A5RJV6</accession>
<keyword evidence="2" id="KW-1185">Reference proteome</keyword>
<dbReference type="Proteomes" id="UP000800082">
    <property type="component" value="Unassembled WGS sequence"/>
</dbReference>
<dbReference type="Pfam" id="PF08982">
    <property type="entry name" value="AtaL"/>
    <property type="match status" value="1"/>
</dbReference>
<dbReference type="EMBL" id="ML978968">
    <property type="protein sequence ID" value="KAF1928645.1"/>
    <property type="molecule type" value="Genomic_DNA"/>
</dbReference>
<evidence type="ECO:0000313" key="1">
    <source>
        <dbReference type="EMBL" id="KAF1928645.1"/>
    </source>
</evidence>
<dbReference type="InterPro" id="IPR023393">
    <property type="entry name" value="START-like_dom_sf"/>
</dbReference>
<dbReference type="InterPro" id="IPR015075">
    <property type="entry name" value="AtaL"/>
</dbReference>
<dbReference type="GeneID" id="54352559"/>
<gene>
    <name evidence="1" type="ORF">M421DRAFT_5106</name>
</gene>
<name>A0A6A5RJV6_9PLEO</name>
<evidence type="ECO:0000313" key="2">
    <source>
        <dbReference type="Proteomes" id="UP000800082"/>
    </source>
</evidence>